<gene>
    <name evidence="2" type="ORF">F511_25348</name>
</gene>
<protein>
    <submittedName>
        <fullName evidence="2">Uncharacterized protein</fullName>
    </submittedName>
</protein>
<keyword evidence="3" id="KW-1185">Reference proteome</keyword>
<evidence type="ECO:0000313" key="2">
    <source>
        <dbReference type="EMBL" id="KZV48070.1"/>
    </source>
</evidence>
<accession>A0A2Z7CLV3</accession>
<feature type="region of interest" description="Disordered" evidence="1">
    <location>
        <begin position="1"/>
        <end position="24"/>
    </location>
</feature>
<name>A0A2Z7CLV3_9LAMI</name>
<proteinExistence type="predicted"/>
<dbReference type="AlphaFoldDB" id="A0A2Z7CLV3"/>
<dbReference type="Proteomes" id="UP000250235">
    <property type="component" value="Unassembled WGS sequence"/>
</dbReference>
<dbReference type="EMBL" id="KQ994496">
    <property type="protein sequence ID" value="KZV48070.1"/>
    <property type="molecule type" value="Genomic_DNA"/>
</dbReference>
<sequence>MICQRRQHYTQGRSDVNTTDWSTQMSTQRSLAMELVLQYYERQPEIPVLLIKPEQHPDSNSITDYRSQVQTLPFTSRRTL</sequence>
<evidence type="ECO:0000313" key="3">
    <source>
        <dbReference type="Proteomes" id="UP000250235"/>
    </source>
</evidence>
<organism evidence="2 3">
    <name type="scientific">Dorcoceras hygrometricum</name>
    <dbReference type="NCBI Taxonomy" id="472368"/>
    <lineage>
        <taxon>Eukaryota</taxon>
        <taxon>Viridiplantae</taxon>
        <taxon>Streptophyta</taxon>
        <taxon>Embryophyta</taxon>
        <taxon>Tracheophyta</taxon>
        <taxon>Spermatophyta</taxon>
        <taxon>Magnoliopsida</taxon>
        <taxon>eudicotyledons</taxon>
        <taxon>Gunneridae</taxon>
        <taxon>Pentapetalae</taxon>
        <taxon>asterids</taxon>
        <taxon>lamiids</taxon>
        <taxon>Lamiales</taxon>
        <taxon>Gesneriaceae</taxon>
        <taxon>Didymocarpoideae</taxon>
        <taxon>Trichosporeae</taxon>
        <taxon>Loxocarpinae</taxon>
        <taxon>Dorcoceras</taxon>
    </lineage>
</organism>
<reference evidence="2 3" key="1">
    <citation type="journal article" date="2015" name="Proc. Natl. Acad. Sci. U.S.A.">
        <title>The resurrection genome of Boea hygrometrica: A blueprint for survival of dehydration.</title>
        <authorList>
            <person name="Xiao L."/>
            <person name="Yang G."/>
            <person name="Zhang L."/>
            <person name="Yang X."/>
            <person name="Zhao S."/>
            <person name="Ji Z."/>
            <person name="Zhou Q."/>
            <person name="Hu M."/>
            <person name="Wang Y."/>
            <person name="Chen M."/>
            <person name="Xu Y."/>
            <person name="Jin H."/>
            <person name="Xiao X."/>
            <person name="Hu G."/>
            <person name="Bao F."/>
            <person name="Hu Y."/>
            <person name="Wan P."/>
            <person name="Li L."/>
            <person name="Deng X."/>
            <person name="Kuang T."/>
            <person name="Xiang C."/>
            <person name="Zhu J.K."/>
            <person name="Oliver M.J."/>
            <person name="He Y."/>
        </authorList>
    </citation>
    <scope>NUCLEOTIDE SEQUENCE [LARGE SCALE GENOMIC DNA]</scope>
    <source>
        <strain evidence="3">cv. XS01</strain>
    </source>
</reference>
<evidence type="ECO:0000256" key="1">
    <source>
        <dbReference type="SAM" id="MobiDB-lite"/>
    </source>
</evidence>
<feature type="compositionally biased region" description="Polar residues" evidence="1">
    <location>
        <begin position="9"/>
        <end position="24"/>
    </location>
</feature>